<organism evidence="1">
    <name type="scientific">Drosophila melanogaster</name>
    <name type="common">Fruit fly</name>
    <dbReference type="NCBI Taxonomy" id="7227"/>
    <lineage>
        <taxon>Eukaryota</taxon>
        <taxon>Metazoa</taxon>
        <taxon>Ecdysozoa</taxon>
        <taxon>Arthropoda</taxon>
        <taxon>Hexapoda</taxon>
        <taxon>Insecta</taxon>
        <taxon>Pterygota</taxon>
        <taxon>Neoptera</taxon>
        <taxon>Endopterygota</taxon>
        <taxon>Diptera</taxon>
        <taxon>Brachycera</taxon>
        <taxon>Muscomorpha</taxon>
        <taxon>Ephydroidea</taxon>
        <taxon>Drosophilidae</taxon>
        <taxon>Drosophila</taxon>
        <taxon>Sophophora</taxon>
    </lineage>
</organism>
<evidence type="ECO:0000313" key="1">
    <source>
        <dbReference type="EMBL" id="ACX54928.1"/>
    </source>
</evidence>
<dbReference type="AlphaFoldDB" id="C9QPD8"/>
<accession>C9QPD8</accession>
<dbReference type="EMBL" id="BT100020">
    <property type="protein sequence ID" value="ACX54928.1"/>
    <property type="molecule type" value="mRNA"/>
</dbReference>
<protein>
    <submittedName>
        <fullName evidence="1">MIP14754p</fullName>
    </submittedName>
</protein>
<gene>
    <name evidence="1" type="primary">Fhos-RA</name>
</gene>
<proteinExistence type="evidence at transcript level"/>
<sequence length="37" mass="4270">MSTNNGNNAATKMSLNKSVYHRVFLLYNFCFASAKYY</sequence>
<name>C9QPD8_DROME</name>
<reference evidence="1" key="1">
    <citation type="submission" date="2009-10" db="EMBL/GenBank/DDBJ databases">
        <authorList>
            <person name="Carlson J."/>
            <person name="Booth B."/>
            <person name="Frise E."/>
            <person name="Sandler J."/>
            <person name="Wan K."/>
            <person name="Yu C."/>
            <person name="Celniker S."/>
        </authorList>
    </citation>
    <scope>NUCLEOTIDE SEQUENCE</scope>
</reference>